<dbReference type="EMBL" id="JAIRAU010000049">
    <property type="protein sequence ID" value="MBZ5714711.1"/>
    <property type="molecule type" value="Genomic_DNA"/>
</dbReference>
<evidence type="ECO:0008006" key="4">
    <source>
        <dbReference type="Google" id="ProtNLM"/>
    </source>
</evidence>
<comment type="caution">
    <text evidence="2">The sequence shown here is derived from an EMBL/GenBank/DDBJ whole genome shotgun (WGS) entry which is preliminary data.</text>
</comment>
<evidence type="ECO:0000256" key="1">
    <source>
        <dbReference type="SAM" id="SignalP"/>
    </source>
</evidence>
<proteinExistence type="predicted"/>
<gene>
    <name evidence="2" type="ORF">K7C98_36230</name>
</gene>
<keyword evidence="3" id="KW-1185">Reference proteome</keyword>
<evidence type="ECO:0000313" key="2">
    <source>
        <dbReference type="EMBL" id="MBZ5714711.1"/>
    </source>
</evidence>
<sequence length="293" mass="32047">MLARTLLAAAAVLLLAPRPASACSKRHETPFELYDAAARVAEVQVTATPGRHQAGMAQLRVLRTLKGSPRATLQGQETNTSCHVGYRTGRRALVFLGPRGETLGQYEGYLERRADDPLVLALRAYAAARDDDARVRVLVDTIASAPPQVKDEAAYYLAGRPDLLARVDVPARERLAAAGAADPREQPLLVVLARLELDFPAPPPAPYRNFYADIADLLRPRDDLDDLNTAALADVIGQSRGGHDPRRIRAMDRCERLNGRALYRVFYYGHSVAEQLWPKLAEACRTGAPLSGH</sequence>
<feature type="signal peptide" evidence="1">
    <location>
        <begin position="1"/>
        <end position="22"/>
    </location>
</feature>
<evidence type="ECO:0000313" key="3">
    <source>
        <dbReference type="Proteomes" id="UP001139031"/>
    </source>
</evidence>
<accession>A0ABS7U2M7</accession>
<name>A0ABS7U2M7_9BACT</name>
<dbReference type="RefSeq" id="WP_224196445.1">
    <property type="nucleotide sequence ID" value="NZ_JAIRAU010000049.1"/>
</dbReference>
<keyword evidence="1" id="KW-0732">Signal</keyword>
<organism evidence="2 3">
    <name type="scientific">Nannocystis pusilla</name>
    <dbReference type="NCBI Taxonomy" id="889268"/>
    <lineage>
        <taxon>Bacteria</taxon>
        <taxon>Pseudomonadati</taxon>
        <taxon>Myxococcota</taxon>
        <taxon>Polyangia</taxon>
        <taxon>Nannocystales</taxon>
        <taxon>Nannocystaceae</taxon>
        <taxon>Nannocystis</taxon>
    </lineage>
</organism>
<reference evidence="2" key="1">
    <citation type="submission" date="2021-08" db="EMBL/GenBank/DDBJ databases">
        <authorList>
            <person name="Stevens D.C."/>
        </authorList>
    </citation>
    <scope>NUCLEOTIDE SEQUENCE</scope>
    <source>
        <strain evidence="2">DSM 53165</strain>
    </source>
</reference>
<feature type="chain" id="PRO_5046190135" description="Lipoprotein" evidence="1">
    <location>
        <begin position="23"/>
        <end position="293"/>
    </location>
</feature>
<protein>
    <recommendedName>
        <fullName evidence="4">Lipoprotein</fullName>
    </recommendedName>
</protein>
<dbReference type="Proteomes" id="UP001139031">
    <property type="component" value="Unassembled WGS sequence"/>
</dbReference>